<dbReference type="EMBL" id="CP133592">
    <property type="protein sequence ID" value="WMW26280.1"/>
    <property type="molecule type" value="Genomic_DNA"/>
</dbReference>
<keyword evidence="1" id="KW-0472">Membrane</keyword>
<organism evidence="2 3">
    <name type="scientific">Methanolobus sediminis</name>
    <dbReference type="NCBI Taxonomy" id="3072978"/>
    <lineage>
        <taxon>Archaea</taxon>
        <taxon>Methanobacteriati</taxon>
        <taxon>Methanobacteriota</taxon>
        <taxon>Stenosarchaea group</taxon>
        <taxon>Methanomicrobia</taxon>
        <taxon>Methanosarcinales</taxon>
        <taxon>Methanosarcinaceae</taxon>
        <taxon>Methanolobus</taxon>
    </lineage>
</organism>
<proteinExistence type="predicted"/>
<evidence type="ECO:0000313" key="2">
    <source>
        <dbReference type="EMBL" id="WMW26280.1"/>
    </source>
</evidence>
<evidence type="ECO:0000313" key="3">
    <source>
        <dbReference type="Proteomes" id="UP001182908"/>
    </source>
</evidence>
<reference evidence="2 3" key="1">
    <citation type="submission" date="2023-08" db="EMBL/GenBank/DDBJ databases">
        <title>Methanolobus mangrovi sp. nov. and Methanolobus sediminis sp. nov, two novel methylotrophic methanogens isolated from mangrove sediments in China.</title>
        <authorList>
            <person name="Zhou J."/>
        </authorList>
    </citation>
    <scope>NUCLEOTIDE SEQUENCE [LARGE SCALE GENOMIC DNA]</scope>
    <source>
        <strain evidence="2 3">FTZ6</strain>
    </source>
</reference>
<dbReference type="Proteomes" id="UP001182908">
    <property type="component" value="Chromosome"/>
</dbReference>
<gene>
    <name evidence="2" type="ORF">RE474_06095</name>
</gene>
<keyword evidence="1" id="KW-1133">Transmembrane helix</keyword>
<feature type="transmembrane region" description="Helical" evidence="1">
    <location>
        <begin position="12"/>
        <end position="31"/>
    </location>
</feature>
<keyword evidence="1" id="KW-0812">Transmembrane</keyword>
<dbReference type="GeneID" id="84232270"/>
<dbReference type="AlphaFoldDB" id="A0AA51UMV1"/>
<evidence type="ECO:0000256" key="1">
    <source>
        <dbReference type="SAM" id="Phobius"/>
    </source>
</evidence>
<protein>
    <submittedName>
        <fullName evidence="2">Uncharacterized protein</fullName>
    </submittedName>
</protein>
<accession>A0AA51UMV1</accession>
<keyword evidence="3" id="KW-1185">Reference proteome</keyword>
<sequence>MDQENKTKAITIAYFLLIITLSFFPSIEPFYTITNDDQYAHEITTSITSENGEYSWQRYYQLQPGETIEIKKPVSLIIKWIDPFREEDIFYSSSDYTYMVASEGKEVYDHLQPAISTCVIFELYNESEEFEIEYVATHY</sequence>
<dbReference type="RefSeq" id="WP_309312076.1">
    <property type="nucleotide sequence ID" value="NZ_CP133592.1"/>
</dbReference>
<dbReference type="KEGG" id="mseb:RE474_06095"/>
<name>A0AA51UMV1_9EURY</name>